<dbReference type="EMBL" id="AZFX01000016">
    <property type="protein sequence ID" value="KRM12336.1"/>
    <property type="molecule type" value="Genomic_DNA"/>
</dbReference>
<dbReference type="NCBIfam" id="NF005748">
    <property type="entry name" value="PRK07572.1"/>
    <property type="match status" value="1"/>
</dbReference>
<evidence type="ECO:0000256" key="2">
    <source>
        <dbReference type="ARBA" id="ARBA00022801"/>
    </source>
</evidence>
<keyword evidence="2" id="KW-0378">Hydrolase</keyword>
<dbReference type="SUPFAM" id="SSF51338">
    <property type="entry name" value="Composite domain of metallo-dependent hydrolases"/>
    <property type="match status" value="1"/>
</dbReference>
<dbReference type="STRING" id="1423735.FC15_GL000480"/>
<dbReference type="GO" id="GO:0046872">
    <property type="term" value="F:metal ion binding"/>
    <property type="evidence" value="ECO:0007669"/>
    <property type="project" value="UniProtKB-KW"/>
</dbReference>
<keyword evidence="1" id="KW-0479">Metal-binding</keyword>
<evidence type="ECO:0000313" key="5">
    <source>
        <dbReference type="Proteomes" id="UP000051315"/>
    </source>
</evidence>
<dbReference type="AlphaFoldDB" id="A0A0R1W398"/>
<dbReference type="GO" id="GO:0004131">
    <property type="term" value="F:cytosine deaminase activity"/>
    <property type="evidence" value="ECO:0007669"/>
    <property type="project" value="TreeGrafter"/>
</dbReference>
<dbReference type="GO" id="GO:0035888">
    <property type="term" value="F:isoguanine deaminase activity"/>
    <property type="evidence" value="ECO:0007669"/>
    <property type="project" value="TreeGrafter"/>
</dbReference>
<keyword evidence="5" id="KW-1185">Reference proteome</keyword>
<evidence type="ECO:0000259" key="3">
    <source>
        <dbReference type="Pfam" id="PF07969"/>
    </source>
</evidence>
<dbReference type="PATRIC" id="fig|1423735.3.peg.495"/>
<protein>
    <submittedName>
        <fullName evidence="4">Cytosine deaminase</fullName>
    </submittedName>
</protein>
<dbReference type="Gene3D" id="2.30.40.10">
    <property type="entry name" value="Urease, subunit C, domain 1"/>
    <property type="match status" value="1"/>
</dbReference>
<dbReference type="Pfam" id="PF07969">
    <property type="entry name" value="Amidohydro_3"/>
    <property type="match status" value="1"/>
</dbReference>
<feature type="domain" description="Amidohydrolase 3" evidence="3">
    <location>
        <begin position="72"/>
        <end position="433"/>
    </location>
</feature>
<gene>
    <name evidence="4" type="ORF">FC15_GL000480</name>
</gene>
<proteinExistence type="predicted"/>
<sequence>MMSSVLSHIPPIAPNSGVKIDYNVIKYLIVRDNLMLIKNVHIENAEETRDVKIEDGKFVKIAASIQPSDGEQVIDATDKLLLPPFVDPHVHLDATQTAGDPEWNQSGTLFDGIRIWSERKKKLTIDDVKTRAKKALKIQVANGIQFVRSHVDVTDPDLTALKALIEVRDEVADQVELQLVAFPQEGILSYPNGKELMIAAADMGADVIGGIPHFEFTRDYGVESLKFLMKVAESKGKLVDVHCDEIDDPASRNLEVLATLALESGMGDKVTASHTTAMGSYNDAYTYKLFRLLKMSHINFIANPLVNTNLGGRFDTYPKRRGMTRVKELSEDGINVAFGEDDIKDPWYPMGNGNMLDPVEMGIHVGHLMGYDDIMNSYQFITTNGAKAMHITGHYGIQVGKPANCIIMNNDNFYNALNERSEILYSIHNGKILVQTEPKQVKNYFED</sequence>
<dbReference type="InterPro" id="IPR052349">
    <property type="entry name" value="Metallo-hydrolase_Enzymes"/>
</dbReference>
<comment type="caution">
    <text evidence="4">The sequence shown here is derived from an EMBL/GenBank/DDBJ whole genome shotgun (WGS) entry which is preliminary data.</text>
</comment>
<dbReference type="PANTHER" id="PTHR32027">
    <property type="entry name" value="CYTOSINE DEAMINASE"/>
    <property type="match status" value="1"/>
</dbReference>
<dbReference type="Gene3D" id="3.20.20.140">
    <property type="entry name" value="Metal-dependent hydrolases"/>
    <property type="match status" value="1"/>
</dbReference>
<organism evidence="4 5">
    <name type="scientific">Lapidilactobacillus concavus DSM 17758</name>
    <dbReference type="NCBI Taxonomy" id="1423735"/>
    <lineage>
        <taxon>Bacteria</taxon>
        <taxon>Bacillati</taxon>
        <taxon>Bacillota</taxon>
        <taxon>Bacilli</taxon>
        <taxon>Lactobacillales</taxon>
        <taxon>Lactobacillaceae</taxon>
        <taxon>Lapidilactobacillus</taxon>
    </lineage>
</organism>
<dbReference type="CDD" id="cd01293">
    <property type="entry name" value="Bact_CD"/>
    <property type="match status" value="1"/>
</dbReference>
<accession>A0A0R1W398</accession>
<name>A0A0R1W398_9LACO</name>
<dbReference type="FunFam" id="3.20.20.140:FF:000019">
    <property type="entry name" value="Cytosine deaminase"/>
    <property type="match status" value="1"/>
</dbReference>
<reference evidence="4 5" key="1">
    <citation type="journal article" date="2015" name="Genome Announc.">
        <title>Expanding the biotechnology potential of lactobacilli through comparative genomics of 213 strains and associated genera.</title>
        <authorList>
            <person name="Sun Z."/>
            <person name="Harris H.M."/>
            <person name="McCann A."/>
            <person name="Guo C."/>
            <person name="Argimon S."/>
            <person name="Zhang W."/>
            <person name="Yang X."/>
            <person name="Jeffery I.B."/>
            <person name="Cooney J.C."/>
            <person name="Kagawa T.F."/>
            <person name="Liu W."/>
            <person name="Song Y."/>
            <person name="Salvetti E."/>
            <person name="Wrobel A."/>
            <person name="Rasinkangas P."/>
            <person name="Parkhill J."/>
            <person name="Rea M.C."/>
            <person name="O'Sullivan O."/>
            <person name="Ritari J."/>
            <person name="Douillard F.P."/>
            <person name="Paul Ross R."/>
            <person name="Yang R."/>
            <person name="Briner A.E."/>
            <person name="Felis G.E."/>
            <person name="de Vos W.M."/>
            <person name="Barrangou R."/>
            <person name="Klaenhammer T.R."/>
            <person name="Caufield P.W."/>
            <person name="Cui Y."/>
            <person name="Zhang H."/>
            <person name="O'Toole P.W."/>
        </authorList>
    </citation>
    <scope>NUCLEOTIDE SEQUENCE [LARGE SCALE GENOMIC DNA]</scope>
    <source>
        <strain evidence="4 5">DSM 17758</strain>
    </source>
</reference>
<evidence type="ECO:0000313" key="4">
    <source>
        <dbReference type="EMBL" id="KRM12336.1"/>
    </source>
</evidence>
<dbReference type="Proteomes" id="UP000051315">
    <property type="component" value="Unassembled WGS sequence"/>
</dbReference>
<dbReference type="InterPro" id="IPR013108">
    <property type="entry name" value="Amidohydro_3"/>
</dbReference>
<evidence type="ECO:0000256" key="1">
    <source>
        <dbReference type="ARBA" id="ARBA00022723"/>
    </source>
</evidence>
<dbReference type="InterPro" id="IPR032466">
    <property type="entry name" value="Metal_Hydrolase"/>
</dbReference>
<dbReference type="InterPro" id="IPR011059">
    <property type="entry name" value="Metal-dep_hydrolase_composite"/>
</dbReference>
<dbReference type="SUPFAM" id="SSF51556">
    <property type="entry name" value="Metallo-dependent hydrolases"/>
    <property type="match status" value="1"/>
</dbReference>
<dbReference type="NCBIfam" id="NF006685">
    <property type="entry name" value="PRK09230.1"/>
    <property type="match status" value="1"/>
</dbReference>
<dbReference type="GO" id="GO:0006209">
    <property type="term" value="P:cytosine catabolic process"/>
    <property type="evidence" value="ECO:0007669"/>
    <property type="project" value="TreeGrafter"/>
</dbReference>
<dbReference type="PANTHER" id="PTHR32027:SF0">
    <property type="entry name" value="CYTOSINE DEAMINASE"/>
    <property type="match status" value="1"/>
</dbReference>